<feature type="non-terminal residue" evidence="1">
    <location>
        <position position="1"/>
    </location>
</feature>
<evidence type="ECO:0000313" key="1">
    <source>
        <dbReference type="EMBL" id="SVD54322.1"/>
    </source>
</evidence>
<sequence>VLGKLDPEVKLPLDAAIRDLKKYSYDYEKETSPKIKEKIVDIILFIIEGMDIPEKMTNE</sequence>
<gene>
    <name evidence="1" type="ORF">METZ01_LOCUS407176</name>
</gene>
<proteinExistence type="predicted"/>
<reference evidence="1" key="1">
    <citation type="submission" date="2018-05" db="EMBL/GenBank/DDBJ databases">
        <authorList>
            <person name="Lanie J.A."/>
            <person name="Ng W.-L."/>
            <person name="Kazmierczak K.M."/>
            <person name="Andrzejewski T.M."/>
            <person name="Davidsen T.M."/>
            <person name="Wayne K.J."/>
            <person name="Tettelin H."/>
            <person name="Glass J.I."/>
            <person name="Rusch D."/>
            <person name="Podicherti R."/>
            <person name="Tsui H.-C.T."/>
            <person name="Winkler M.E."/>
        </authorList>
    </citation>
    <scope>NUCLEOTIDE SEQUENCE</scope>
</reference>
<accession>A0A382W688</accession>
<protein>
    <submittedName>
        <fullName evidence="1">Uncharacterized protein</fullName>
    </submittedName>
</protein>
<organism evidence="1">
    <name type="scientific">marine metagenome</name>
    <dbReference type="NCBI Taxonomy" id="408172"/>
    <lineage>
        <taxon>unclassified sequences</taxon>
        <taxon>metagenomes</taxon>
        <taxon>ecological metagenomes</taxon>
    </lineage>
</organism>
<dbReference type="AlphaFoldDB" id="A0A382W688"/>
<name>A0A382W688_9ZZZZ</name>
<dbReference type="EMBL" id="UINC01157370">
    <property type="protein sequence ID" value="SVD54322.1"/>
    <property type="molecule type" value="Genomic_DNA"/>
</dbReference>